<evidence type="ECO:0000256" key="6">
    <source>
        <dbReference type="ARBA" id="ARBA00022769"/>
    </source>
</evidence>
<accession>A0A381NH93</accession>
<dbReference type="InterPro" id="IPR006935">
    <property type="entry name" value="Helicase/UvrB_N"/>
</dbReference>
<dbReference type="GO" id="GO:0005524">
    <property type="term" value="F:ATP binding"/>
    <property type="evidence" value="ECO:0007669"/>
    <property type="project" value="UniProtKB-KW"/>
</dbReference>
<dbReference type="PROSITE" id="PS50151">
    <property type="entry name" value="UVR"/>
    <property type="match status" value="1"/>
</dbReference>
<dbReference type="GO" id="GO:0005737">
    <property type="term" value="C:cytoplasm"/>
    <property type="evidence" value="ECO:0007669"/>
    <property type="project" value="UniProtKB-SubCell"/>
</dbReference>
<dbReference type="InterPro" id="IPR024759">
    <property type="entry name" value="UvrB_YAD/RRR_dom"/>
</dbReference>
<dbReference type="InterPro" id="IPR001943">
    <property type="entry name" value="UVR_dom"/>
</dbReference>
<evidence type="ECO:0000256" key="7">
    <source>
        <dbReference type="ARBA" id="ARBA00022840"/>
    </source>
</evidence>
<comment type="subunit">
    <text evidence="10">Forms a heterotetramer with UvrA during the search for lesions. Interacts with UvrC in an incision complex.</text>
</comment>
<dbReference type="InterPro" id="IPR001650">
    <property type="entry name" value="Helicase_C-like"/>
</dbReference>
<evidence type="ECO:0000256" key="5">
    <source>
        <dbReference type="ARBA" id="ARBA00022763"/>
    </source>
</evidence>
<dbReference type="InterPro" id="IPR036876">
    <property type="entry name" value="UVR_dom_sf"/>
</dbReference>
<dbReference type="AlphaFoldDB" id="A0A381NH93"/>
<keyword evidence="4" id="KW-0547">Nucleotide-binding</keyword>
<dbReference type="InterPro" id="IPR014001">
    <property type="entry name" value="Helicase_ATP-bd"/>
</dbReference>
<evidence type="ECO:0000256" key="12">
    <source>
        <dbReference type="SAM" id="Coils"/>
    </source>
</evidence>
<evidence type="ECO:0000259" key="13">
    <source>
        <dbReference type="PROSITE" id="PS50151"/>
    </source>
</evidence>
<protein>
    <recommendedName>
        <fullName evidence="11">UvrABC system protein B</fullName>
    </recommendedName>
</protein>
<dbReference type="Pfam" id="PF02151">
    <property type="entry name" value="UVR"/>
    <property type="match status" value="1"/>
</dbReference>
<evidence type="ECO:0000259" key="14">
    <source>
        <dbReference type="PROSITE" id="PS51192"/>
    </source>
</evidence>
<dbReference type="GO" id="GO:0004518">
    <property type="term" value="F:nuclease activity"/>
    <property type="evidence" value="ECO:0007669"/>
    <property type="project" value="UniProtKB-KW"/>
</dbReference>
<evidence type="ECO:0000256" key="8">
    <source>
        <dbReference type="ARBA" id="ARBA00022881"/>
    </source>
</evidence>
<comment type="subcellular location">
    <subcellularLocation>
        <location evidence="1">Cytoplasm</location>
    </subcellularLocation>
</comment>
<reference evidence="16" key="1">
    <citation type="submission" date="2018-05" db="EMBL/GenBank/DDBJ databases">
        <authorList>
            <person name="Lanie J.A."/>
            <person name="Ng W.-L."/>
            <person name="Kazmierczak K.M."/>
            <person name="Andrzejewski T.M."/>
            <person name="Davidsen T.M."/>
            <person name="Wayne K.J."/>
            <person name="Tettelin H."/>
            <person name="Glass J.I."/>
            <person name="Rusch D."/>
            <person name="Podicherti R."/>
            <person name="Tsui H.-C.T."/>
            <person name="Winkler M.E."/>
        </authorList>
    </citation>
    <scope>NUCLEOTIDE SEQUENCE</scope>
</reference>
<dbReference type="CDD" id="cd17916">
    <property type="entry name" value="DEXHc_UvrB"/>
    <property type="match status" value="1"/>
</dbReference>
<dbReference type="SMART" id="SM00487">
    <property type="entry name" value="DEXDc"/>
    <property type="match status" value="1"/>
</dbReference>
<keyword evidence="5" id="KW-0227">DNA damage</keyword>
<evidence type="ECO:0000256" key="3">
    <source>
        <dbReference type="ARBA" id="ARBA00022490"/>
    </source>
</evidence>
<feature type="domain" description="Helicase C-terminal" evidence="15">
    <location>
        <begin position="429"/>
        <end position="595"/>
    </location>
</feature>
<dbReference type="PROSITE" id="PS51194">
    <property type="entry name" value="HELICASE_CTER"/>
    <property type="match status" value="1"/>
</dbReference>
<keyword evidence="3" id="KW-0963">Cytoplasm</keyword>
<dbReference type="NCBIfam" id="NF003673">
    <property type="entry name" value="PRK05298.1"/>
    <property type="match status" value="1"/>
</dbReference>
<proteinExistence type="inferred from homology"/>
<evidence type="ECO:0000256" key="4">
    <source>
        <dbReference type="ARBA" id="ARBA00022741"/>
    </source>
</evidence>
<evidence type="ECO:0000256" key="1">
    <source>
        <dbReference type="ARBA" id="ARBA00004496"/>
    </source>
</evidence>
<feature type="domain" description="Helicase ATP-binding" evidence="14">
    <location>
        <begin position="26"/>
        <end position="161"/>
    </location>
</feature>
<feature type="coiled-coil region" evidence="12">
    <location>
        <begin position="627"/>
        <end position="673"/>
    </location>
</feature>
<dbReference type="PANTHER" id="PTHR24029:SF0">
    <property type="entry name" value="UVRABC SYSTEM PROTEIN B"/>
    <property type="match status" value="1"/>
</dbReference>
<name>A0A381NH93_9ZZZZ</name>
<dbReference type="EMBL" id="UINC01000359">
    <property type="protein sequence ID" value="SUZ53956.1"/>
    <property type="molecule type" value="Genomic_DNA"/>
</dbReference>
<dbReference type="Pfam" id="PF04851">
    <property type="entry name" value="ResIII"/>
    <property type="match status" value="1"/>
</dbReference>
<dbReference type="GO" id="GO:0003677">
    <property type="term" value="F:DNA binding"/>
    <property type="evidence" value="ECO:0007669"/>
    <property type="project" value="InterPro"/>
</dbReference>
<dbReference type="InterPro" id="IPR041471">
    <property type="entry name" value="UvrB_inter"/>
</dbReference>
<evidence type="ECO:0000313" key="16">
    <source>
        <dbReference type="EMBL" id="SUZ53956.1"/>
    </source>
</evidence>
<dbReference type="CDD" id="cd18790">
    <property type="entry name" value="SF2_C_UvrB"/>
    <property type="match status" value="1"/>
</dbReference>
<feature type="non-terminal residue" evidence="16">
    <location>
        <position position="1"/>
    </location>
</feature>
<dbReference type="InterPro" id="IPR004807">
    <property type="entry name" value="UvrB"/>
</dbReference>
<dbReference type="GO" id="GO:0006289">
    <property type="term" value="P:nucleotide-excision repair"/>
    <property type="evidence" value="ECO:0007669"/>
    <property type="project" value="InterPro"/>
</dbReference>
<dbReference type="SUPFAM" id="SSF52540">
    <property type="entry name" value="P-loop containing nucleoside triphosphate hydrolases"/>
    <property type="match status" value="2"/>
</dbReference>
<evidence type="ECO:0000256" key="2">
    <source>
        <dbReference type="ARBA" id="ARBA00008533"/>
    </source>
</evidence>
<comment type="similarity">
    <text evidence="2">Belongs to the UvrB family.</text>
</comment>
<dbReference type="Pfam" id="PF12344">
    <property type="entry name" value="UvrB"/>
    <property type="match status" value="1"/>
</dbReference>
<dbReference type="SMART" id="SM00490">
    <property type="entry name" value="HELICc"/>
    <property type="match status" value="1"/>
</dbReference>
<keyword evidence="12" id="KW-0175">Coiled coil</keyword>
<evidence type="ECO:0000256" key="10">
    <source>
        <dbReference type="ARBA" id="ARBA00026033"/>
    </source>
</evidence>
<sequence>VSQRFHVEAPFLPAGDQPRAVDELAAGIENGERFQTLLGITGSGKSATLAWVIEKVQRPTLVIAPNKSLAAQLANEFRAFFPKNRVEYFVSYYDYYQPEAYLPTSDTFIEKDSSVNDEIDRLRHSATAALLTRRDTIVVASVSCIYGLGNPEFYEGNLLVLRQGEEVDQREALRRLIDMQYERNDLVLGRGKFRVRGDTLEIHPSYEETAVRVSLFGDEVESITEVDPLTGEHLRELSELVVFPATHYAADKVVLARAMASIQEELQERLAYFQGEQKLLEAQRLRMRTEHDLEMISELGFCNGIENYSAHIDGRAPGERPYTLLDYFPDDFLVVVDESHVAVPQLNGQYHGDRSRKATLIEHGFRLPSAADNRPLRFEEFRDRVGQVVFLSATPGAWELDNSSSVVEQIVRPTGLIDPEVIVKPTRGQIDDLQALIAERVAADQRVLVTTLTKKMSEELTDYLLEQGVRVRYLHSDIDTIERIEILRDLRLGEFDVLVGINLLREGLDLPEVSLVAILDADKEGFLRSETSLVQTIGRAARNVDGQVVMYADGLTNSMRRAIAETNRRRSLQQAYNVEHGIDPQTIRKAVSDILDFLRPDREGAPTPKGRRRRAERLVDEVSELPRSDIERLLSSLEEEMKEAATDLRFEYAARLRDEIVELRRELRDLAELA</sequence>
<dbReference type="GO" id="GO:0009380">
    <property type="term" value="C:excinuclease repair complex"/>
    <property type="evidence" value="ECO:0007669"/>
    <property type="project" value="InterPro"/>
</dbReference>
<dbReference type="GO" id="GO:0016887">
    <property type="term" value="F:ATP hydrolysis activity"/>
    <property type="evidence" value="ECO:0007669"/>
    <property type="project" value="InterPro"/>
</dbReference>
<keyword evidence="7" id="KW-0067">ATP-binding</keyword>
<dbReference type="Gene3D" id="4.10.860.10">
    <property type="entry name" value="UVR domain"/>
    <property type="match status" value="1"/>
</dbReference>
<dbReference type="SUPFAM" id="SSF46600">
    <property type="entry name" value="C-terminal UvrC-binding domain of UvrB"/>
    <property type="match status" value="1"/>
</dbReference>
<dbReference type="HAMAP" id="MF_00204">
    <property type="entry name" value="UvrB"/>
    <property type="match status" value="1"/>
</dbReference>
<organism evidence="16">
    <name type="scientific">marine metagenome</name>
    <dbReference type="NCBI Taxonomy" id="408172"/>
    <lineage>
        <taxon>unclassified sequences</taxon>
        <taxon>metagenomes</taxon>
        <taxon>ecological metagenomes</taxon>
    </lineage>
</organism>
<evidence type="ECO:0000256" key="11">
    <source>
        <dbReference type="ARBA" id="ARBA00029504"/>
    </source>
</evidence>
<dbReference type="NCBIfam" id="TIGR00631">
    <property type="entry name" value="uvrb"/>
    <property type="match status" value="1"/>
</dbReference>
<evidence type="ECO:0000256" key="9">
    <source>
        <dbReference type="ARBA" id="ARBA00023204"/>
    </source>
</evidence>
<keyword evidence="9" id="KW-0234">DNA repair</keyword>
<dbReference type="Gene3D" id="3.40.50.300">
    <property type="entry name" value="P-loop containing nucleotide triphosphate hydrolases"/>
    <property type="match status" value="3"/>
</dbReference>
<keyword evidence="6" id="KW-0228">DNA excision</keyword>
<keyword evidence="8" id="KW-0267">Excision nuclease</keyword>
<dbReference type="Pfam" id="PF00271">
    <property type="entry name" value="Helicase_C"/>
    <property type="match status" value="1"/>
</dbReference>
<dbReference type="Pfam" id="PF17757">
    <property type="entry name" value="UvrB_inter"/>
    <property type="match status" value="1"/>
</dbReference>
<gene>
    <name evidence="16" type="ORF">METZ01_LOCUS6810</name>
</gene>
<evidence type="ECO:0000259" key="15">
    <source>
        <dbReference type="PROSITE" id="PS51194"/>
    </source>
</evidence>
<dbReference type="PROSITE" id="PS51192">
    <property type="entry name" value="HELICASE_ATP_BIND_1"/>
    <property type="match status" value="1"/>
</dbReference>
<dbReference type="PANTHER" id="PTHR24029">
    <property type="entry name" value="UVRABC SYSTEM PROTEIN B"/>
    <property type="match status" value="1"/>
</dbReference>
<feature type="domain" description="UVR" evidence="13">
    <location>
        <begin position="631"/>
        <end position="666"/>
    </location>
</feature>
<dbReference type="InterPro" id="IPR027417">
    <property type="entry name" value="P-loop_NTPase"/>
</dbReference>